<evidence type="ECO:0000313" key="2">
    <source>
        <dbReference type="EMBL" id="KZZ94924.1"/>
    </source>
</evidence>
<reference evidence="2 3" key="1">
    <citation type="journal article" date="2016" name="Genome Biol. Evol.">
        <title>Divergent and convergent evolution of fungal pathogenicity.</title>
        <authorList>
            <person name="Shang Y."/>
            <person name="Xiao G."/>
            <person name="Zheng P."/>
            <person name="Cen K."/>
            <person name="Zhan S."/>
            <person name="Wang C."/>
        </authorList>
    </citation>
    <scope>NUCLEOTIDE SEQUENCE [LARGE SCALE GENOMIC DNA]</scope>
    <source>
        <strain evidence="2 3">RCEF 2490</strain>
    </source>
</reference>
<gene>
    <name evidence="2" type="ORF">AAL_05035</name>
</gene>
<evidence type="ECO:0000256" key="1">
    <source>
        <dbReference type="SAM" id="MobiDB-lite"/>
    </source>
</evidence>
<dbReference type="Pfam" id="PF14618">
    <property type="entry name" value="DUF4452"/>
    <property type="match status" value="1"/>
</dbReference>
<feature type="compositionally biased region" description="Polar residues" evidence="1">
    <location>
        <begin position="33"/>
        <end position="43"/>
    </location>
</feature>
<feature type="region of interest" description="Disordered" evidence="1">
    <location>
        <begin position="94"/>
        <end position="123"/>
    </location>
</feature>
<proteinExistence type="predicted"/>
<feature type="compositionally biased region" description="Low complexity" evidence="1">
    <location>
        <begin position="94"/>
        <end position="116"/>
    </location>
</feature>
<accession>A0A168B7X1</accession>
<dbReference type="EMBL" id="AZGY01000010">
    <property type="protein sequence ID" value="KZZ94924.1"/>
    <property type="molecule type" value="Genomic_DNA"/>
</dbReference>
<feature type="region of interest" description="Disordered" evidence="1">
    <location>
        <begin position="164"/>
        <end position="187"/>
    </location>
</feature>
<protein>
    <submittedName>
        <fullName evidence="2">Uncharacterized protein</fullName>
    </submittedName>
</protein>
<feature type="region of interest" description="Disordered" evidence="1">
    <location>
        <begin position="1"/>
        <end position="49"/>
    </location>
</feature>
<evidence type="ECO:0000313" key="3">
    <source>
        <dbReference type="Proteomes" id="UP000078544"/>
    </source>
</evidence>
<dbReference type="AlphaFoldDB" id="A0A168B7X1"/>
<dbReference type="OrthoDB" id="5408025at2759"/>
<feature type="compositionally biased region" description="Basic residues" evidence="1">
    <location>
        <begin position="21"/>
        <end position="30"/>
    </location>
</feature>
<dbReference type="InterPro" id="IPR027915">
    <property type="entry name" value="DUF4452"/>
</dbReference>
<organism evidence="2 3">
    <name type="scientific">Moelleriella libera RCEF 2490</name>
    <dbReference type="NCBI Taxonomy" id="1081109"/>
    <lineage>
        <taxon>Eukaryota</taxon>
        <taxon>Fungi</taxon>
        <taxon>Dikarya</taxon>
        <taxon>Ascomycota</taxon>
        <taxon>Pezizomycotina</taxon>
        <taxon>Sordariomycetes</taxon>
        <taxon>Hypocreomycetidae</taxon>
        <taxon>Hypocreales</taxon>
        <taxon>Clavicipitaceae</taxon>
        <taxon>Moelleriella</taxon>
    </lineage>
</organism>
<dbReference type="Proteomes" id="UP000078544">
    <property type="component" value="Unassembled WGS sequence"/>
</dbReference>
<keyword evidence="3" id="KW-1185">Reference proteome</keyword>
<name>A0A168B7X1_9HYPO</name>
<dbReference type="PANTHER" id="PTHR39615">
    <property type="entry name" value="YALI0E17897P"/>
    <property type="match status" value="1"/>
</dbReference>
<sequence>MASYYHFHTQPAHTAPVSHSHGGHRSRRGATRLSVSQNAQRQYRGSRGVKDLNESAAISAFRNKFEAGRSFDLEDDLEFCPNLLTESDLVSISSASERSSLASNSPESSPTQQPQSVAPGFSLNSSSASFIPPSFQSHHSSLKLHQPAATRGRNAIPIINPATGISMSSPPPSVSPAAMHQPLGRRW</sequence>
<comment type="caution">
    <text evidence="2">The sequence shown here is derived from an EMBL/GenBank/DDBJ whole genome shotgun (WGS) entry which is preliminary data.</text>
</comment>
<dbReference type="PANTHER" id="PTHR39615:SF1">
    <property type="entry name" value="YALI0E17897P"/>
    <property type="match status" value="1"/>
</dbReference>